<evidence type="ECO:0008006" key="5">
    <source>
        <dbReference type="Google" id="ProtNLM"/>
    </source>
</evidence>
<gene>
    <name evidence="3" type="ORF">RIF29_32676</name>
</gene>
<comment type="caution">
    <text evidence="3">The sequence shown here is derived from an EMBL/GenBank/DDBJ whole genome shotgun (WGS) entry which is preliminary data.</text>
</comment>
<accession>A0AAN9HVX4</accession>
<reference evidence="3 4" key="1">
    <citation type="submission" date="2024-01" db="EMBL/GenBank/DDBJ databases">
        <title>The genomes of 5 underutilized Papilionoideae crops provide insights into root nodulation and disease resistanc.</title>
        <authorList>
            <person name="Yuan L."/>
        </authorList>
    </citation>
    <scope>NUCLEOTIDE SEQUENCE [LARGE SCALE GENOMIC DNA]</scope>
    <source>
        <strain evidence="3">ZHUSHIDOU_FW_LH</strain>
        <tissue evidence="3">Leaf</tissue>
    </source>
</reference>
<dbReference type="Proteomes" id="UP001372338">
    <property type="component" value="Unassembled WGS sequence"/>
</dbReference>
<feature type="transmembrane region" description="Helical" evidence="2">
    <location>
        <begin position="21"/>
        <end position="43"/>
    </location>
</feature>
<proteinExistence type="predicted"/>
<sequence>MLNKVAGFVHVPKKLEVRVDLCALLCKGCFGWINLLILFHYLLRFLIQPTGQKKHTKNEKPIQITERKRK</sequence>
<evidence type="ECO:0000256" key="2">
    <source>
        <dbReference type="SAM" id="Phobius"/>
    </source>
</evidence>
<dbReference type="AlphaFoldDB" id="A0AAN9HVX4"/>
<evidence type="ECO:0000256" key="1">
    <source>
        <dbReference type="SAM" id="MobiDB-lite"/>
    </source>
</evidence>
<keyword evidence="2" id="KW-0812">Transmembrane</keyword>
<dbReference type="EMBL" id="JAYWIO010000006">
    <property type="protein sequence ID" value="KAK7258173.1"/>
    <property type="molecule type" value="Genomic_DNA"/>
</dbReference>
<keyword evidence="2" id="KW-0472">Membrane</keyword>
<keyword evidence="4" id="KW-1185">Reference proteome</keyword>
<evidence type="ECO:0000313" key="4">
    <source>
        <dbReference type="Proteomes" id="UP001372338"/>
    </source>
</evidence>
<evidence type="ECO:0000313" key="3">
    <source>
        <dbReference type="EMBL" id="KAK7258173.1"/>
    </source>
</evidence>
<organism evidence="3 4">
    <name type="scientific">Crotalaria pallida</name>
    <name type="common">Smooth rattlebox</name>
    <name type="synonym">Crotalaria striata</name>
    <dbReference type="NCBI Taxonomy" id="3830"/>
    <lineage>
        <taxon>Eukaryota</taxon>
        <taxon>Viridiplantae</taxon>
        <taxon>Streptophyta</taxon>
        <taxon>Embryophyta</taxon>
        <taxon>Tracheophyta</taxon>
        <taxon>Spermatophyta</taxon>
        <taxon>Magnoliopsida</taxon>
        <taxon>eudicotyledons</taxon>
        <taxon>Gunneridae</taxon>
        <taxon>Pentapetalae</taxon>
        <taxon>rosids</taxon>
        <taxon>fabids</taxon>
        <taxon>Fabales</taxon>
        <taxon>Fabaceae</taxon>
        <taxon>Papilionoideae</taxon>
        <taxon>50 kb inversion clade</taxon>
        <taxon>genistoids sensu lato</taxon>
        <taxon>core genistoids</taxon>
        <taxon>Crotalarieae</taxon>
        <taxon>Crotalaria</taxon>
    </lineage>
</organism>
<keyword evidence="2" id="KW-1133">Transmembrane helix</keyword>
<name>A0AAN9HVX4_CROPI</name>
<protein>
    <recommendedName>
        <fullName evidence="5">Transmembrane protein</fullName>
    </recommendedName>
</protein>
<feature type="region of interest" description="Disordered" evidence="1">
    <location>
        <begin position="51"/>
        <end position="70"/>
    </location>
</feature>